<keyword evidence="13" id="KW-1185">Reference proteome</keyword>
<dbReference type="InterPro" id="IPR027417">
    <property type="entry name" value="P-loop_NTPase"/>
</dbReference>
<evidence type="ECO:0000256" key="2">
    <source>
        <dbReference type="ARBA" id="ARBA00004496"/>
    </source>
</evidence>
<keyword evidence="5 9" id="KW-0547">Nucleotide-binding</keyword>
<dbReference type="CDD" id="cd19502">
    <property type="entry name" value="RecA-like_PAN_like"/>
    <property type="match status" value="1"/>
</dbReference>
<dbReference type="PANTHER" id="PTHR23073">
    <property type="entry name" value="26S PROTEASOME REGULATORY SUBUNIT"/>
    <property type="match status" value="1"/>
</dbReference>
<dbReference type="InterPro" id="IPR019136">
    <property type="entry name" value="TF_IIIC_su-5_HTH"/>
</dbReference>
<organism evidence="12 13">
    <name type="scientific">Onchocerca ochengi</name>
    <name type="common">Filarial nematode worm</name>
    <dbReference type="NCBI Taxonomy" id="42157"/>
    <lineage>
        <taxon>Eukaryota</taxon>
        <taxon>Metazoa</taxon>
        <taxon>Ecdysozoa</taxon>
        <taxon>Nematoda</taxon>
        <taxon>Chromadorea</taxon>
        <taxon>Rhabditida</taxon>
        <taxon>Spirurina</taxon>
        <taxon>Spiruromorpha</taxon>
        <taxon>Filarioidea</taxon>
        <taxon>Onchocercidae</taxon>
        <taxon>Onchocerca</taxon>
    </lineage>
</organism>
<keyword evidence="7" id="KW-0647">Proteasome</keyword>
<dbReference type="OrthoDB" id="1937997at2759"/>
<evidence type="ECO:0000256" key="3">
    <source>
        <dbReference type="ARBA" id="ARBA00006914"/>
    </source>
</evidence>
<feature type="coiled-coil region" evidence="10">
    <location>
        <begin position="287"/>
        <end position="321"/>
    </location>
</feature>
<feature type="domain" description="AAA+ ATPase" evidence="11">
    <location>
        <begin position="433"/>
        <end position="572"/>
    </location>
</feature>
<dbReference type="Gene3D" id="3.40.50.300">
    <property type="entry name" value="P-loop containing nucleotide triphosphate hydrolases"/>
    <property type="match status" value="1"/>
</dbReference>
<evidence type="ECO:0000313" key="12">
    <source>
        <dbReference type="EMBL" id="VDK67521.1"/>
    </source>
</evidence>
<dbReference type="InterPro" id="IPR003959">
    <property type="entry name" value="ATPase_AAA_core"/>
</dbReference>
<dbReference type="AlphaFoldDB" id="A0A3P6TTF0"/>
<dbReference type="Proteomes" id="UP000271087">
    <property type="component" value="Unassembled WGS sequence"/>
</dbReference>
<dbReference type="GO" id="GO:0005737">
    <property type="term" value="C:cytoplasm"/>
    <property type="evidence" value="ECO:0007669"/>
    <property type="project" value="UniProtKB-SubCell"/>
</dbReference>
<dbReference type="SUPFAM" id="SSF52540">
    <property type="entry name" value="P-loop containing nucleoside triphosphate hydrolases"/>
    <property type="match status" value="1"/>
</dbReference>
<evidence type="ECO:0000256" key="7">
    <source>
        <dbReference type="ARBA" id="ARBA00022942"/>
    </source>
</evidence>
<keyword evidence="4" id="KW-0963">Cytoplasm</keyword>
<dbReference type="Pfam" id="PF17862">
    <property type="entry name" value="AAA_lid_3"/>
    <property type="match status" value="1"/>
</dbReference>
<sequence length="656" mass="75104">CKNDEPHRLLQNLFEERPMWTRVGILKKTGLDDGLIKYEWDIIIVKTLLQKFAFYILNGPWGRLWCRFGYDPRVDPNAKQYQSVMVTFRQHAKIPERQRLKIVTKNSERPGHVSVTSASSLAPAIPSSYGSLTEEHIDYMYIPGELPRVRQMWYCICDVKLPIAEEIVRKEFFAHSEKADPQNGWLPPKVIDRIRDAIKEDVKKLSSQIEEEEGIPDEIEEDWGIYKIVFSDAYATHMTRFNIEIFCSRDLEITIGSKNNKNKHLKMVEQTAASSVEDEKSRALGAYRRKLVEYREVEERLKQLRKKEIEVQKEHDKSENDIKSLQSVGQIVGEVLKQLTEEKFIVKATNGPRYVVGCRRSGTRVALDMTTLTIMRQLPREVDPLVYKMSHEDPGNISYSEVGGLSEQIRELREVVELPLVNPDLFRRVGITPPKGCLLYGPPGTGKTLLARAVASQLDCNFLKVVSSAIVDKYIGESARMIREMFNYARDHQPCIVFMDEIDAIGGRRFSEGTSADREIQRTLMELLNQMDGFDSLGRVKIIMATNRPDTLDPALLRPGRLDRKIEIGLPNEQSRLEVLKIHASKITKHGDIDYEAIVKLSDGFSGADLRNVCTEAGLFAIRAEREYVIDEDFMKAVRKVGDAKRLETKLDYKPV</sequence>
<dbReference type="InterPro" id="IPR003593">
    <property type="entry name" value="AAA+_ATPase"/>
</dbReference>
<dbReference type="InterPro" id="IPR003960">
    <property type="entry name" value="ATPase_AAA_CS"/>
</dbReference>
<dbReference type="Pfam" id="PF09734">
    <property type="entry name" value="Tau95"/>
    <property type="match status" value="1"/>
</dbReference>
<keyword evidence="8" id="KW-0539">Nucleus</keyword>
<dbReference type="GO" id="GO:0000502">
    <property type="term" value="C:proteasome complex"/>
    <property type="evidence" value="ECO:0007669"/>
    <property type="project" value="UniProtKB-KW"/>
</dbReference>
<dbReference type="Gene3D" id="1.10.8.60">
    <property type="match status" value="1"/>
</dbReference>
<dbReference type="InterPro" id="IPR012340">
    <property type="entry name" value="NA-bd_OB-fold"/>
</dbReference>
<dbReference type="GO" id="GO:0016887">
    <property type="term" value="F:ATP hydrolysis activity"/>
    <property type="evidence" value="ECO:0007669"/>
    <property type="project" value="InterPro"/>
</dbReference>
<evidence type="ECO:0000256" key="4">
    <source>
        <dbReference type="ARBA" id="ARBA00022490"/>
    </source>
</evidence>
<dbReference type="InterPro" id="IPR050221">
    <property type="entry name" value="26S_Proteasome_ATPase"/>
</dbReference>
<accession>A0A3P6TTF0</accession>
<keyword evidence="6 9" id="KW-0067">ATP-binding</keyword>
<dbReference type="Pfam" id="PF00004">
    <property type="entry name" value="AAA"/>
    <property type="match status" value="1"/>
</dbReference>
<comment type="similarity">
    <text evidence="3 9">Belongs to the AAA ATPase family.</text>
</comment>
<feature type="non-terminal residue" evidence="12">
    <location>
        <position position="1"/>
    </location>
</feature>
<dbReference type="FunFam" id="3.40.50.300:FF:000034">
    <property type="entry name" value="26S protease regulatory subunit 10B"/>
    <property type="match status" value="1"/>
</dbReference>
<protein>
    <recommendedName>
        <fullName evidence="11">AAA+ ATPase domain-containing protein</fullName>
    </recommendedName>
</protein>
<keyword evidence="10" id="KW-0175">Coiled coil</keyword>
<dbReference type="PROSITE" id="PS00674">
    <property type="entry name" value="AAA"/>
    <property type="match status" value="1"/>
</dbReference>
<name>A0A3P6TTF0_ONCOC</name>
<evidence type="ECO:0000313" key="13">
    <source>
        <dbReference type="Proteomes" id="UP000271087"/>
    </source>
</evidence>
<dbReference type="Gene3D" id="2.40.50.140">
    <property type="entry name" value="Nucleic acid-binding proteins"/>
    <property type="match status" value="1"/>
</dbReference>
<dbReference type="GO" id="GO:0005634">
    <property type="term" value="C:nucleus"/>
    <property type="evidence" value="ECO:0007669"/>
    <property type="project" value="UniProtKB-SubCell"/>
</dbReference>
<dbReference type="SMART" id="SM00382">
    <property type="entry name" value="AAA"/>
    <property type="match status" value="1"/>
</dbReference>
<evidence type="ECO:0000256" key="8">
    <source>
        <dbReference type="ARBA" id="ARBA00023242"/>
    </source>
</evidence>
<reference evidence="12 13" key="1">
    <citation type="submission" date="2018-08" db="EMBL/GenBank/DDBJ databases">
        <authorList>
            <person name="Laetsch R D."/>
            <person name="Stevens L."/>
            <person name="Kumar S."/>
            <person name="Blaxter L. M."/>
        </authorList>
    </citation>
    <scope>NUCLEOTIDE SEQUENCE [LARGE SCALE GENOMIC DNA]</scope>
</reference>
<gene>
    <name evidence="12" type="ORF">NOO_LOCUS2953</name>
</gene>
<evidence type="ECO:0000256" key="10">
    <source>
        <dbReference type="SAM" id="Coils"/>
    </source>
</evidence>
<evidence type="ECO:0000259" key="11">
    <source>
        <dbReference type="SMART" id="SM00382"/>
    </source>
</evidence>
<evidence type="ECO:0000256" key="6">
    <source>
        <dbReference type="ARBA" id="ARBA00022840"/>
    </source>
</evidence>
<dbReference type="FunFam" id="1.10.8.60:FF:000008">
    <property type="entry name" value="26S protease regulatory subunit 10B"/>
    <property type="match status" value="1"/>
</dbReference>
<proteinExistence type="inferred from homology"/>
<evidence type="ECO:0000256" key="5">
    <source>
        <dbReference type="ARBA" id="ARBA00022741"/>
    </source>
</evidence>
<evidence type="ECO:0000256" key="9">
    <source>
        <dbReference type="RuleBase" id="RU003651"/>
    </source>
</evidence>
<comment type="subcellular location">
    <subcellularLocation>
        <location evidence="2">Cytoplasm</location>
    </subcellularLocation>
    <subcellularLocation>
        <location evidence="1">Nucleus</location>
    </subcellularLocation>
</comment>
<dbReference type="EMBL" id="UYRW01000514">
    <property type="protein sequence ID" value="VDK67521.1"/>
    <property type="molecule type" value="Genomic_DNA"/>
</dbReference>
<evidence type="ECO:0000256" key="1">
    <source>
        <dbReference type="ARBA" id="ARBA00004123"/>
    </source>
</evidence>
<dbReference type="InterPro" id="IPR041569">
    <property type="entry name" value="AAA_lid_3"/>
</dbReference>
<dbReference type="GO" id="GO:0005524">
    <property type="term" value="F:ATP binding"/>
    <property type="evidence" value="ECO:0007669"/>
    <property type="project" value="UniProtKB-KW"/>
</dbReference>